<dbReference type="AlphaFoldDB" id="A0A7H9CGY2"/>
<dbReference type="SUPFAM" id="SSF46565">
    <property type="entry name" value="Chaperone J-domain"/>
    <property type="match status" value="1"/>
</dbReference>
<evidence type="ECO:0000313" key="2">
    <source>
        <dbReference type="EMBL" id="QLI05393.1"/>
    </source>
</evidence>
<feature type="domain" description="J" evidence="1">
    <location>
        <begin position="207"/>
        <end position="274"/>
    </location>
</feature>
<dbReference type="Pfam" id="PF00226">
    <property type="entry name" value="DnaJ"/>
    <property type="match status" value="1"/>
</dbReference>
<proteinExistence type="predicted"/>
<protein>
    <submittedName>
        <fullName evidence="2">DnaJ domain-containing protein</fullName>
    </submittedName>
</protein>
<dbReference type="InterPro" id="IPR001623">
    <property type="entry name" value="DnaJ_domain"/>
</dbReference>
<reference evidence="2 3" key="1">
    <citation type="submission" date="2020-02" db="EMBL/GenBank/DDBJ databases">
        <title>Complete genome sequence of the novel Campylobacter species Candidatus Campylobacter infans.</title>
        <authorList>
            <person name="Duim B."/>
            <person name="Zomer A."/>
            <person name="van der Graaf L."/>
            <person name="Wagenaar J."/>
        </authorList>
    </citation>
    <scope>NUCLEOTIDE SEQUENCE [LARGE SCALE GENOMIC DNA]</scope>
    <source>
        <strain evidence="2 3">19S00001</strain>
    </source>
</reference>
<sequence length="278" mass="32215">MSVERDFKVLCGENSIVISTSDDELFMSLASKMRSCFERSIGSKQKIIAFYNVNELVQRRYFLKLISKIFERINSTNLDFTNSQNADIKLVFKKANSIKILINLPMYFDKNSVIFDVKFADNLLKKYLVKMIGAKHDGLSHILRFIIGDASELERLSDIISFKEHLNYTLNFIYDQKAYGEFCKIIGTIDSCAYKRRFTMLASLLEEHFIMLGCNLDDGFETVRANYLHLSKLYHPDSANKLNADNAKLREKFQEINFAYEALKPYFAEQDKIFKGIA</sequence>
<dbReference type="Proteomes" id="UP000509414">
    <property type="component" value="Chromosome"/>
</dbReference>
<accession>A0A7H9CGY2</accession>
<dbReference type="PROSITE" id="PS50076">
    <property type="entry name" value="DNAJ_2"/>
    <property type="match status" value="1"/>
</dbReference>
<dbReference type="RefSeq" id="WP_179975887.1">
    <property type="nucleotide sequence ID" value="NZ_CP049075.1"/>
</dbReference>
<evidence type="ECO:0000313" key="3">
    <source>
        <dbReference type="Proteomes" id="UP000509414"/>
    </source>
</evidence>
<dbReference type="InterPro" id="IPR036869">
    <property type="entry name" value="J_dom_sf"/>
</dbReference>
<dbReference type="KEGG" id="cinf:CINF_0881"/>
<keyword evidence="3" id="KW-1185">Reference proteome</keyword>
<gene>
    <name evidence="2" type="ORF">CINF_0881</name>
</gene>
<organism evidence="2 3">
    <name type="scientific">Candidatus Campylobacter infans</name>
    <dbReference type="NCBI Taxonomy" id="2561898"/>
    <lineage>
        <taxon>Bacteria</taxon>
        <taxon>Pseudomonadati</taxon>
        <taxon>Campylobacterota</taxon>
        <taxon>Epsilonproteobacteria</taxon>
        <taxon>Campylobacterales</taxon>
        <taxon>Campylobacteraceae</taxon>
        <taxon>Campylobacter</taxon>
    </lineage>
</organism>
<evidence type="ECO:0000259" key="1">
    <source>
        <dbReference type="PROSITE" id="PS50076"/>
    </source>
</evidence>
<name>A0A7H9CGY2_9BACT</name>
<dbReference type="Gene3D" id="1.10.287.110">
    <property type="entry name" value="DnaJ domain"/>
    <property type="match status" value="1"/>
</dbReference>
<dbReference type="CDD" id="cd06257">
    <property type="entry name" value="DnaJ"/>
    <property type="match status" value="1"/>
</dbReference>
<dbReference type="EMBL" id="CP049075">
    <property type="protein sequence ID" value="QLI05393.1"/>
    <property type="molecule type" value="Genomic_DNA"/>
</dbReference>